<reference evidence="1" key="1">
    <citation type="journal article" date="2015" name="Nature">
        <title>Complex archaea that bridge the gap between prokaryotes and eukaryotes.</title>
        <authorList>
            <person name="Spang A."/>
            <person name="Saw J.H."/>
            <person name="Jorgensen S.L."/>
            <person name="Zaremba-Niedzwiedzka K."/>
            <person name="Martijn J."/>
            <person name="Lind A.E."/>
            <person name="van Eijk R."/>
            <person name="Schleper C."/>
            <person name="Guy L."/>
            <person name="Ettema T.J."/>
        </authorList>
    </citation>
    <scope>NUCLEOTIDE SEQUENCE</scope>
</reference>
<gene>
    <name evidence="1" type="ORF">LCGC14_2578040</name>
</gene>
<comment type="caution">
    <text evidence="1">The sequence shown here is derived from an EMBL/GenBank/DDBJ whole genome shotgun (WGS) entry which is preliminary data.</text>
</comment>
<protein>
    <submittedName>
        <fullName evidence="1">Uncharacterized protein</fullName>
    </submittedName>
</protein>
<proteinExistence type="predicted"/>
<name>A0A0F9CRG3_9ZZZZ</name>
<evidence type="ECO:0000313" key="1">
    <source>
        <dbReference type="EMBL" id="KKL08221.1"/>
    </source>
</evidence>
<dbReference type="EMBL" id="LAZR01042967">
    <property type="protein sequence ID" value="KKL08221.1"/>
    <property type="molecule type" value="Genomic_DNA"/>
</dbReference>
<dbReference type="AlphaFoldDB" id="A0A0F9CRG3"/>
<sequence>MLKDKSSIKGFVRVTVFGPDGKIKRFPKTWWQKLFGLRGRLMQVENHNIVTDEGDAMVADIMSETPTQTKVDGTNGHIEVGTGFTTESKGTLSCVTPTGSPELLDAPYPQQKGAFGAANDNTTQYRATFEAGDLDAIGIDEAALINNVAAASADCLAYAQISPAVDVSVTDTLQVDWEITYLGS</sequence>
<accession>A0A0F9CRG3</accession>
<organism evidence="1">
    <name type="scientific">marine sediment metagenome</name>
    <dbReference type="NCBI Taxonomy" id="412755"/>
    <lineage>
        <taxon>unclassified sequences</taxon>
        <taxon>metagenomes</taxon>
        <taxon>ecological metagenomes</taxon>
    </lineage>
</organism>